<gene>
    <name evidence="2" type="ORF">EUA98_12800</name>
</gene>
<organism evidence="2 3">
    <name type="scientific">Pengzhenrongella frigida</name>
    <dbReference type="NCBI Taxonomy" id="1259133"/>
    <lineage>
        <taxon>Bacteria</taxon>
        <taxon>Bacillati</taxon>
        <taxon>Actinomycetota</taxon>
        <taxon>Actinomycetes</taxon>
        <taxon>Micrococcales</taxon>
        <taxon>Pengzhenrongella</taxon>
    </lineage>
</organism>
<evidence type="ECO:0000313" key="2">
    <source>
        <dbReference type="EMBL" id="RYV50618.1"/>
    </source>
</evidence>
<evidence type="ECO:0000313" key="3">
    <source>
        <dbReference type="Proteomes" id="UP000293764"/>
    </source>
</evidence>
<dbReference type="GO" id="GO:0016020">
    <property type="term" value="C:membrane"/>
    <property type="evidence" value="ECO:0007669"/>
    <property type="project" value="InterPro"/>
</dbReference>
<accession>A0A4Q5MY58</accession>
<feature type="domain" description="FMN-binding" evidence="1">
    <location>
        <begin position="87"/>
        <end position="164"/>
    </location>
</feature>
<protein>
    <submittedName>
        <fullName evidence="2">FMN-binding protein</fullName>
    </submittedName>
</protein>
<dbReference type="RefSeq" id="WP_130103080.1">
    <property type="nucleotide sequence ID" value="NZ_SDWW01000030.1"/>
</dbReference>
<dbReference type="Pfam" id="PF04205">
    <property type="entry name" value="FMN_bind"/>
    <property type="match status" value="1"/>
</dbReference>
<sequence length="166" mass="16164">MRRILIAIGTTLTGLVLLFSFPTSLNRIAAANAVGAAATGSAATTTSTSTADADAAAAAAQAAADAAAAAAATSASGTYDGAVASTRFGEVQVRITVVDGVMTASEAIAYPGGDRKNVQISSFSIPILNQEAVAAGSANIAMVSGATYTSGGYIDSLQSALDQAGL</sequence>
<keyword evidence="3" id="KW-1185">Reference proteome</keyword>
<dbReference type="AlphaFoldDB" id="A0A4Q5MY58"/>
<dbReference type="EMBL" id="SDWW01000030">
    <property type="protein sequence ID" value="RYV50618.1"/>
    <property type="molecule type" value="Genomic_DNA"/>
</dbReference>
<dbReference type="InterPro" id="IPR007329">
    <property type="entry name" value="FMN-bd"/>
</dbReference>
<comment type="caution">
    <text evidence="2">The sequence shown here is derived from an EMBL/GenBank/DDBJ whole genome shotgun (WGS) entry which is preliminary data.</text>
</comment>
<dbReference type="Proteomes" id="UP000293764">
    <property type="component" value="Unassembled WGS sequence"/>
</dbReference>
<dbReference type="SMART" id="SM00900">
    <property type="entry name" value="FMN_bind"/>
    <property type="match status" value="1"/>
</dbReference>
<dbReference type="GO" id="GO:0010181">
    <property type="term" value="F:FMN binding"/>
    <property type="evidence" value="ECO:0007669"/>
    <property type="project" value="InterPro"/>
</dbReference>
<reference evidence="2 3" key="1">
    <citation type="submission" date="2019-01" db="EMBL/GenBank/DDBJ databases">
        <title>Novel species of Cellulomonas.</title>
        <authorList>
            <person name="Liu Q."/>
            <person name="Xin Y.-H."/>
        </authorList>
    </citation>
    <scope>NUCLEOTIDE SEQUENCE [LARGE SCALE GENOMIC DNA]</scope>
    <source>
        <strain evidence="2 3">HLT2-17</strain>
    </source>
</reference>
<dbReference type="OrthoDB" id="8099475at2"/>
<proteinExistence type="predicted"/>
<dbReference type="Gene3D" id="3.90.1010.20">
    <property type="match status" value="1"/>
</dbReference>
<evidence type="ECO:0000259" key="1">
    <source>
        <dbReference type="SMART" id="SM00900"/>
    </source>
</evidence>
<name>A0A4Q5MY58_9MICO</name>